<proteinExistence type="predicted"/>
<accession>A0ABD1YQ70</accession>
<evidence type="ECO:0000256" key="1">
    <source>
        <dbReference type="SAM" id="MobiDB-lite"/>
    </source>
</evidence>
<name>A0ABD1YQ70_9MARC</name>
<dbReference type="AlphaFoldDB" id="A0ABD1YQ70"/>
<dbReference type="InterPro" id="IPR013103">
    <property type="entry name" value="RVT_2"/>
</dbReference>
<evidence type="ECO:0000313" key="3">
    <source>
        <dbReference type="EMBL" id="KAL2632929.1"/>
    </source>
</evidence>
<evidence type="ECO:0000313" key="4">
    <source>
        <dbReference type="Proteomes" id="UP001605036"/>
    </source>
</evidence>
<protein>
    <recommendedName>
        <fullName evidence="2">Reverse transcriptase Ty1/copia-type domain-containing protein</fullName>
    </recommendedName>
</protein>
<feature type="domain" description="Reverse transcriptase Ty1/copia-type" evidence="2">
    <location>
        <begin position="88"/>
        <end position="139"/>
    </location>
</feature>
<comment type="caution">
    <text evidence="3">The sequence shown here is derived from an EMBL/GenBank/DDBJ whole genome shotgun (WGS) entry which is preliminary data.</text>
</comment>
<dbReference type="Proteomes" id="UP001605036">
    <property type="component" value="Unassembled WGS sequence"/>
</dbReference>
<dbReference type="Pfam" id="PF07727">
    <property type="entry name" value="RVT_2"/>
    <property type="match status" value="1"/>
</dbReference>
<keyword evidence="4" id="KW-1185">Reference proteome</keyword>
<evidence type="ECO:0000259" key="2">
    <source>
        <dbReference type="Pfam" id="PF07727"/>
    </source>
</evidence>
<gene>
    <name evidence="3" type="ORF">R1flu_004408</name>
</gene>
<sequence>MGKPMGRPPHDNQSESSMRRSSHVKSAPKRYCVWFSSNQVNEHDNEDETHALIMKEGESSSFEEAQNSNEKVKWSTAMRKEMKAFNDNTWEFIELPKGNQMIISTWVYKRKEKSRIDEKIFKAKLVTKGFTQQKGVDYD</sequence>
<feature type="compositionally biased region" description="Basic and acidic residues" evidence="1">
    <location>
        <begin position="48"/>
        <end position="58"/>
    </location>
</feature>
<feature type="region of interest" description="Disordered" evidence="1">
    <location>
        <begin position="1"/>
        <end position="26"/>
    </location>
</feature>
<organism evidence="3 4">
    <name type="scientific">Riccia fluitans</name>
    <dbReference type="NCBI Taxonomy" id="41844"/>
    <lineage>
        <taxon>Eukaryota</taxon>
        <taxon>Viridiplantae</taxon>
        <taxon>Streptophyta</taxon>
        <taxon>Embryophyta</taxon>
        <taxon>Marchantiophyta</taxon>
        <taxon>Marchantiopsida</taxon>
        <taxon>Marchantiidae</taxon>
        <taxon>Marchantiales</taxon>
        <taxon>Ricciaceae</taxon>
        <taxon>Riccia</taxon>
    </lineage>
</organism>
<dbReference type="EMBL" id="JBHFFA010000003">
    <property type="protein sequence ID" value="KAL2632929.1"/>
    <property type="molecule type" value="Genomic_DNA"/>
</dbReference>
<reference evidence="3 4" key="1">
    <citation type="submission" date="2024-09" db="EMBL/GenBank/DDBJ databases">
        <title>Chromosome-scale assembly of Riccia fluitans.</title>
        <authorList>
            <person name="Paukszto L."/>
            <person name="Sawicki J."/>
            <person name="Karawczyk K."/>
            <person name="Piernik-Szablinska J."/>
            <person name="Szczecinska M."/>
            <person name="Mazdziarz M."/>
        </authorList>
    </citation>
    <scope>NUCLEOTIDE SEQUENCE [LARGE SCALE GENOMIC DNA]</scope>
    <source>
        <strain evidence="3">Rf_01</strain>
        <tissue evidence="3">Aerial parts of the thallus</tissue>
    </source>
</reference>
<feature type="compositionally biased region" description="Polar residues" evidence="1">
    <location>
        <begin position="59"/>
        <end position="69"/>
    </location>
</feature>
<feature type="region of interest" description="Disordered" evidence="1">
    <location>
        <begin position="45"/>
        <end position="73"/>
    </location>
</feature>